<dbReference type="Gene3D" id="1.20.1220.20">
    <property type="entry name" value="Uncharcterised protein PF01724"/>
    <property type="match status" value="1"/>
</dbReference>
<dbReference type="PANTHER" id="PTHR34235:SF1">
    <property type="entry name" value="SLR0416 PROTEIN"/>
    <property type="match status" value="1"/>
</dbReference>
<dbReference type="KEGG" id="enn:FRE64_12685"/>
<dbReference type="EMBL" id="CP042326">
    <property type="protein sequence ID" value="QDZ40730.1"/>
    <property type="molecule type" value="Genomic_DNA"/>
</dbReference>
<dbReference type="InterPro" id="IPR002636">
    <property type="entry name" value="DUF29"/>
</dbReference>
<evidence type="ECO:0000313" key="1">
    <source>
        <dbReference type="EMBL" id="QDZ40730.1"/>
    </source>
</evidence>
<organism evidence="1 2">
    <name type="scientific">Euhalothece natronophila Z-M001</name>
    <dbReference type="NCBI Taxonomy" id="522448"/>
    <lineage>
        <taxon>Bacteria</taxon>
        <taxon>Bacillati</taxon>
        <taxon>Cyanobacteriota</taxon>
        <taxon>Cyanophyceae</taxon>
        <taxon>Oscillatoriophycideae</taxon>
        <taxon>Chroococcales</taxon>
        <taxon>Halothecacae</taxon>
        <taxon>Halothece cluster</taxon>
        <taxon>Euhalothece</taxon>
    </lineage>
</organism>
<dbReference type="Pfam" id="PF01724">
    <property type="entry name" value="DUF29"/>
    <property type="match status" value="1"/>
</dbReference>
<keyword evidence="2" id="KW-1185">Reference proteome</keyword>
<dbReference type="AlphaFoldDB" id="A0A5B8NRM8"/>
<proteinExistence type="predicted"/>
<evidence type="ECO:0000313" key="2">
    <source>
        <dbReference type="Proteomes" id="UP000318453"/>
    </source>
</evidence>
<accession>A0A5B8NRM8</accession>
<dbReference type="PANTHER" id="PTHR34235">
    <property type="entry name" value="SLR1203 PROTEIN-RELATED"/>
    <property type="match status" value="1"/>
</dbReference>
<protein>
    <submittedName>
        <fullName evidence="1">DUF29 domain-containing protein</fullName>
    </submittedName>
</protein>
<gene>
    <name evidence="1" type="ORF">FRE64_12685</name>
</gene>
<reference evidence="1" key="1">
    <citation type="submission" date="2019-08" db="EMBL/GenBank/DDBJ databases">
        <title>Carotenoids and Carotenoid Binding Proteins in the Halophilic Cyanobacterium Euhalothece sp. ZM00.</title>
        <authorList>
            <person name="Cho S.M."/>
            <person name="Song J.Y."/>
            <person name="Park Y.-I."/>
        </authorList>
    </citation>
    <scope>NUCLEOTIDE SEQUENCE [LARGE SCALE GENOMIC DNA]</scope>
    <source>
        <strain evidence="1">Z-M001</strain>
    </source>
</reference>
<sequence>MEELLTLRQYIQEQNYNKALELIAEMEEMSKEDKLNKIYSYAVILLLHLIKQAAEERSTRSWDFSIYNASKEIRRVNKRRQSGGYYANDTELKETLADAFDTAIKKAALEAFEGQCTEAEIADKIDSQKVLATALEYIKTEQN</sequence>
<dbReference type="OrthoDB" id="495351at2"/>
<dbReference type="Proteomes" id="UP000318453">
    <property type="component" value="Chromosome"/>
</dbReference>
<name>A0A5B8NRM8_9CHRO</name>
<dbReference type="RefSeq" id="WP_146296575.1">
    <property type="nucleotide sequence ID" value="NZ_CP042326.1"/>
</dbReference>